<organism evidence="1 2">
    <name type="scientific">Paenibacillus protaetiae</name>
    <dbReference type="NCBI Taxonomy" id="2509456"/>
    <lineage>
        <taxon>Bacteria</taxon>
        <taxon>Bacillati</taxon>
        <taxon>Bacillota</taxon>
        <taxon>Bacilli</taxon>
        <taxon>Bacillales</taxon>
        <taxon>Paenibacillaceae</taxon>
        <taxon>Paenibacillus</taxon>
    </lineage>
</organism>
<dbReference type="KEGG" id="pprt:ET464_02230"/>
<dbReference type="OrthoDB" id="9816549at2"/>
<evidence type="ECO:0008006" key="3">
    <source>
        <dbReference type="Google" id="ProtNLM"/>
    </source>
</evidence>
<keyword evidence="2" id="KW-1185">Reference proteome</keyword>
<gene>
    <name evidence="1" type="ORF">ET464_02230</name>
</gene>
<dbReference type="EMBL" id="CP035492">
    <property type="protein sequence ID" value="QAY65374.1"/>
    <property type="molecule type" value="Genomic_DNA"/>
</dbReference>
<dbReference type="AlphaFoldDB" id="A0A4P6ER84"/>
<name>A0A4P6ER84_9BACL</name>
<sequence>MIYGGIQLEANQYADVSKAYVSYNGHGDIVELRNQNGTLLNTYTYDVWGNPTTEEEQVYKPFRYSGELWDSTTHLQYLRAR</sequence>
<dbReference type="Gene3D" id="2.180.10.10">
    <property type="entry name" value="RHS repeat-associated core"/>
    <property type="match status" value="1"/>
</dbReference>
<protein>
    <recommendedName>
        <fullName evidence="3">RHS repeat protein</fullName>
    </recommendedName>
</protein>
<dbReference type="Proteomes" id="UP000293568">
    <property type="component" value="Chromosome"/>
</dbReference>
<accession>A0A4P6ER84</accession>
<reference evidence="1 2" key="1">
    <citation type="submission" date="2019-01" db="EMBL/GenBank/DDBJ databases">
        <title>Genome sequencing of strain FW100M-2.</title>
        <authorList>
            <person name="Heo J."/>
            <person name="Kim S.-J."/>
            <person name="Kim J.-S."/>
            <person name="Hong S.-B."/>
            <person name="Kwon S.-W."/>
        </authorList>
    </citation>
    <scope>NUCLEOTIDE SEQUENCE [LARGE SCALE GENOMIC DNA]</scope>
    <source>
        <strain evidence="1 2">FW100M-2</strain>
    </source>
</reference>
<evidence type="ECO:0000313" key="2">
    <source>
        <dbReference type="Proteomes" id="UP000293568"/>
    </source>
</evidence>
<proteinExistence type="predicted"/>
<evidence type="ECO:0000313" key="1">
    <source>
        <dbReference type="EMBL" id="QAY65374.1"/>
    </source>
</evidence>